<feature type="region of interest" description="Disordered" evidence="1">
    <location>
        <begin position="1"/>
        <end position="64"/>
    </location>
</feature>
<proteinExistence type="predicted"/>
<protein>
    <submittedName>
        <fullName evidence="3">Uncharacterized protein</fullName>
    </submittedName>
</protein>
<feature type="transmembrane region" description="Helical" evidence="2">
    <location>
        <begin position="200"/>
        <end position="226"/>
    </location>
</feature>
<feature type="compositionally biased region" description="Low complexity" evidence="1">
    <location>
        <begin position="25"/>
        <end position="61"/>
    </location>
</feature>
<dbReference type="EMBL" id="JAULSN010000012">
    <property type="protein sequence ID" value="KAK3361302.1"/>
    <property type="molecule type" value="Genomic_DNA"/>
</dbReference>
<keyword evidence="2" id="KW-1133">Transmembrane helix</keyword>
<gene>
    <name evidence="3" type="ORF">B0T24DRAFT_642933</name>
</gene>
<dbReference type="AlphaFoldDB" id="A0AAE0JTQ1"/>
<dbReference type="Proteomes" id="UP001287356">
    <property type="component" value="Unassembled WGS sequence"/>
</dbReference>
<evidence type="ECO:0000256" key="2">
    <source>
        <dbReference type="SAM" id="Phobius"/>
    </source>
</evidence>
<feature type="transmembrane region" description="Helical" evidence="2">
    <location>
        <begin position="95"/>
        <end position="115"/>
    </location>
</feature>
<accession>A0AAE0JTQ1</accession>
<keyword evidence="2" id="KW-0472">Membrane</keyword>
<evidence type="ECO:0000313" key="3">
    <source>
        <dbReference type="EMBL" id="KAK3361302.1"/>
    </source>
</evidence>
<evidence type="ECO:0000313" key="4">
    <source>
        <dbReference type="Proteomes" id="UP001287356"/>
    </source>
</evidence>
<name>A0AAE0JTQ1_9PEZI</name>
<evidence type="ECO:0000256" key="1">
    <source>
        <dbReference type="SAM" id="MobiDB-lite"/>
    </source>
</evidence>
<feature type="compositionally biased region" description="Low complexity" evidence="1">
    <location>
        <begin position="1"/>
        <end position="13"/>
    </location>
</feature>
<keyword evidence="4" id="KW-1185">Reference proteome</keyword>
<reference evidence="3" key="2">
    <citation type="submission" date="2023-06" db="EMBL/GenBank/DDBJ databases">
        <authorList>
            <consortium name="Lawrence Berkeley National Laboratory"/>
            <person name="Haridas S."/>
            <person name="Hensen N."/>
            <person name="Bonometti L."/>
            <person name="Westerberg I."/>
            <person name="Brannstrom I.O."/>
            <person name="Guillou S."/>
            <person name="Cros-Aarteil S."/>
            <person name="Calhoun S."/>
            <person name="Kuo A."/>
            <person name="Mondo S."/>
            <person name="Pangilinan J."/>
            <person name="Riley R."/>
            <person name="Labutti K."/>
            <person name="Andreopoulos B."/>
            <person name="Lipzen A."/>
            <person name="Chen C."/>
            <person name="Yanf M."/>
            <person name="Daum C."/>
            <person name="Ng V."/>
            <person name="Clum A."/>
            <person name="Steindorff A."/>
            <person name="Ohm R."/>
            <person name="Martin F."/>
            <person name="Silar P."/>
            <person name="Natvig D."/>
            <person name="Lalanne C."/>
            <person name="Gautier V."/>
            <person name="Ament-Velasquez S.L."/>
            <person name="Kruys A."/>
            <person name="Hutchinson M.I."/>
            <person name="Powell A.J."/>
            <person name="Barry K."/>
            <person name="Miller A.N."/>
            <person name="Grigoriev I.V."/>
            <person name="Debuchy R."/>
            <person name="Gladieux P."/>
            <person name="Thoren M.H."/>
            <person name="Johannesson H."/>
        </authorList>
    </citation>
    <scope>NUCLEOTIDE SEQUENCE</scope>
    <source>
        <strain evidence="3">CBS 958.72</strain>
    </source>
</reference>
<keyword evidence="2" id="KW-0812">Transmembrane</keyword>
<feature type="transmembrane region" description="Helical" evidence="2">
    <location>
        <begin position="246"/>
        <end position="268"/>
    </location>
</feature>
<sequence>MASASPAATSTPPRNLPPVSNSTVSPASAPALSSLRQTSSWPSRSQVSSPPPAAAGAHPSSRLQHPARLGTAKSHLSRLNHFASWSWKKVASNPTVLITGIIIGVITAVPAYRAYVIGQWTAWKDYVDYCRNVDMATLAASKQQDCQRAIDVGLGPPPYMPLHRVKPTVDEMVLRARDLNEPNPAPTPPTYSSWAWTYKLFLALTIAPFVFFTFVMAFTFVSSWLAAGYYVSRQPLWGTVGRYRRAISQAAMSVAVLLGLVWSIQSYFSASEALQTSRENAMQAFLNYCSSVQVTTTTPFSRCAGMAYNLQPQPTANTSALAQTSRQHAFDLSLGRGWGLEAGGWRPFYRTTFAVISCVDTVG</sequence>
<comment type="caution">
    <text evidence="3">The sequence shown here is derived from an EMBL/GenBank/DDBJ whole genome shotgun (WGS) entry which is preliminary data.</text>
</comment>
<reference evidence="3" key="1">
    <citation type="journal article" date="2023" name="Mol. Phylogenet. Evol.">
        <title>Genome-scale phylogeny and comparative genomics of the fungal order Sordariales.</title>
        <authorList>
            <person name="Hensen N."/>
            <person name="Bonometti L."/>
            <person name="Westerberg I."/>
            <person name="Brannstrom I.O."/>
            <person name="Guillou S."/>
            <person name="Cros-Aarteil S."/>
            <person name="Calhoun S."/>
            <person name="Haridas S."/>
            <person name="Kuo A."/>
            <person name="Mondo S."/>
            <person name="Pangilinan J."/>
            <person name="Riley R."/>
            <person name="LaButti K."/>
            <person name="Andreopoulos B."/>
            <person name="Lipzen A."/>
            <person name="Chen C."/>
            <person name="Yan M."/>
            <person name="Daum C."/>
            <person name="Ng V."/>
            <person name="Clum A."/>
            <person name="Steindorff A."/>
            <person name="Ohm R.A."/>
            <person name="Martin F."/>
            <person name="Silar P."/>
            <person name="Natvig D.O."/>
            <person name="Lalanne C."/>
            <person name="Gautier V."/>
            <person name="Ament-Velasquez S.L."/>
            <person name="Kruys A."/>
            <person name="Hutchinson M.I."/>
            <person name="Powell A.J."/>
            <person name="Barry K."/>
            <person name="Miller A.N."/>
            <person name="Grigoriev I.V."/>
            <person name="Debuchy R."/>
            <person name="Gladieux P."/>
            <person name="Hiltunen Thoren M."/>
            <person name="Johannesson H."/>
        </authorList>
    </citation>
    <scope>NUCLEOTIDE SEQUENCE</scope>
    <source>
        <strain evidence="3">CBS 958.72</strain>
    </source>
</reference>
<organism evidence="3 4">
    <name type="scientific">Lasiosphaeria ovina</name>
    <dbReference type="NCBI Taxonomy" id="92902"/>
    <lineage>
        <taxon>Eukaryota</taxon>
        <taxon>Fungi</taxon>
        <taxon>Dikarya</taxon>
        <taxon>Ascomycota</taxon>
        <taxon>Pezizomycotina</taxon>
        <taxon>Sordariomycetes</taxon>
        <taxon>Sordariomycetidae</taxon>
        <taxon>Sordariales</taxon>
        <taxon>Lasiosphaeriaceae</taxon>
        <taxon>Lasiosphaeria</taxon>
    </lineage>
</organism>